<dbReference type="EMBL" id="CM042029">
    <property type="protein sequence ID" value="KAI3792996.1"/>
    <property type="molecule type" value="Genomic_DNA"/>
</dbReference>
<reference evidence="2" key="1">
    <citation type="journal article" date="2022" name="Mol. Ecol. Resour.">
        <title>The genomes of chicory, endive, great burdock and yacon provide insights into Asteraceae palaeo-polyploidization history and plant inulin production.</title>
        <authorList>
            <person name="Fan W."/>
            <person name="Wang S."/>
            <person name="Wang H."/>
            <person name="Wang A."/>
            <person name="Jiang F."/>
            <person name="Liu H."/>
            <person name="Zhao H."/>
            <person name="Xu D."/>
            <person name="Zhang Y."/>
        </authorList>
    </citation>
    <scope>NUCLEOTIDE SEQUENCE [LARGE SCALE GENOMIC DNA]</scope>
    <source>
        <strain evidence="2">cv. Yunnan</strain>
    </source>
</reference>
<keyword evidence="2" id="KW-1185">Reference proteome</keyword>
<comment type="caution">
    <text evidence="1">The sequence shown here is derived from an EMBL/GenBank/DDBJ whole genome shotgun (WGS) entry which is preliminary data.</text>
</comment>
<accession>A0ACB9HBW4</accession>
<dbReference type="Proteomes" id="UP001056120">
    <property type="component" value="Linkage Group LG12"/>
</dbReference>
<protein>
    <submittedName>
        <fullName evidence="1">Uncharacterized protein</fullName>
    </submittedName>
</protein>
<reference evidence="1 2" key="2">
    <citation type="journal article" date="2022" name="Mol. Ecol. Resour.">
        <title>The genomes of chicory, endive, great burdock and yacon provide insights into Asteraceae paleo-polyploidization history and plant inulin production.</title>
        <authorList>
            <person name="Fan W."/>
            <person name="Wang S."/>
            <person name="Wang H."/>
            <person name="Wang A."/>
            <person name="Jiang F."/>
            <person name="Liu H."/>
            <person name="Zhao H."/>
            <person name="Xu D."/>
            <person name="Zhang Y."/>
        </authorList>
    </citation>
    <scope>NUCLEOTIDE SEQUENCE [LARGE SCALE GENOMIC DNA]</scope>
    <source>
        <strain evidence="2">cv. Yunnan</strain>
        <tissue evidence="1">Leaves</tissue>
    </source>
</reference>
<name>A0ACB9HBW4_9ASTR</name>
<evidence type="ECO:0000313" key="2">
    <source>
        <dbReference type="Proteomes" id="UP001056120"/>
    </source>
</evidence>
<sequence length="201" mass="23251">MTPTNPYGHVNEDLSAVANEAHRKRRRRYLMSILIITGFVVGIILLLSLTAGSFRTPRFRVRSATFGTFNVVNSTSPSFEISMMTEVGIRNRNFRRFRYRSTTVDFYYRERKVGEGIVWNDRVKGRDARKFIVPVILSSNVTSSSELQNDLNSGVLPLRSRSRLTGKFKILIFFRKYKHVNMDCSMDLVIANRELRNISCR</sequence>
<proteinExistence type="predicted"/>
<evidence type="ECO:0000313" key="1">
    <source>
        <dbReference type="EMBL" id="KAI3792996.1"/>
    </source>
</evidence>
<gene>
    <name evidence="1" type="ORF">L1987_35608</name>
</gene>
<organism evidence="1 2">
    <name type="scientific">Smallanthus sonchifolius</name>
    <dbReference type="NCBI Taxonomy" id="185202"/>
    <lineage>
        <taxon>Eukaryota</taxon>
        <taxon>Viridiplantae</taxon>
        <taxon>Streptophyta</taxon>
        <taxon>Embryophyta</taxon>
        <taxon>Tracheophyta</taxon>
        <taxon>Spermatophyta</taxon>
        <taxon>Magnoliopsida</taxon>
        <taxon>eudicotyledons</taxon>
        <taxon>Gunneridae</taxon>
        <taxon>Pentapetalae</taxon>
        <taxon>asterids</taxon>
        <taxon>campanulids</taxon>
        <taxon>Asterales</taxon>
        <taxon>Asteraceae</taxon>
        <taxon>Asteroideae</taxon>
        <taxon>Heliantheae alliance</taxon>
        <taxon>Millerieae</taxon>
        <taxon>Smallanthus</taxon>
    </lineage>
</organism>